<organism evidence="3 4">
    <name type="scientific">Coniochaeta pulveracea</name>
    <dbReference type="NCBI Taxonomy" id="177199"/>
    <lineage>
        <taxon>Eukaryota</taxon>
        <taxon>Fungi</taxon>
        <taxon>Dikarya</taxon>
        <taxon>Ascomycota</taxon>
        <taxon>Pezizomycotina</taxon>
        <taxon>Sordariomycetes</taxon>
        <taxon>Sordariomycetidae</taxon>
        <taxon>Coniochaetales</taxon>
        <taxon>Coniochaetaceae</taxon>
        <taxon>Coniochaeta</taxon>
    </lineage>
</organism>
<evidence type="ECO:0000313" key="3">
    <source>
        <dbReference type="EMBL" id="RKU47041.1"/>
    </source>
</evidence>
<sequence>MPTPTISHRERRRLHPSTPSSEQIVPLSLLDATTANFGLTSAIWLFEPPTSTSSDFDLYRHLEQSLLTALNAYPKWCGHLKSVTTLASLSEPGTQQFPSHACRFGRVYAHFGTQDDPGVEFITAASTATLDDLHPLDRPHRVPLWNRQDENLRVYSPDTEIAHALKPNESDEHGQRNPVLAIQVTKLACGGFALALKIAHPLADISALTQFLKDWGAVSRAMLRGEPAAVLDPVFSPSMVDRLAAGDINSEEPDGEILERAMNMPMNRYDWWAAPGSPPNVFQGQDLKPAGKPMPWQEWDVKAPLSSYVVHLTKEQVDYLWEEARRDQPEAMRVSKHDAILAHIWSCIVRARGLEADDEPVHCDLTLGLRPALQLGDRFIGSPIIMLNIEMAASRVAATRDGHPILSPTTKCIRDTILKGSDGDGLAAHLHGVAYEKSPQRIWHGFLGQRHTMVTTWARAGIYELDFGFVSSVRYVDGDVPNLDGCVLIKEAPPTSKRPVSGVKPTWTDNGVDISIPLRVEDMERLLKDPLLLPKVTGSR</sequence>
<dbReference type="AlphaFoldDB" id="A0A420YGP9"/>
<keyword evidence="1" id="KW-0808">Transferase</keyword>
<dbReference type="PANTHER" id="PTHR31642">
    <property type="entry name" value="TRICHOTHECENE 3-O-ACETYLTRANSFERASE"/>
    <property type="match status" value="1"/>
</dbReference>
<keyword evidence="4" id="KW-1185">Reference proteome</keyword>
<dbReference type="Proteomes" id="UP000275385">
    <property type="component" value="Unassembled WGS sequence"/>
</dbReference>
<evidence type="ECO:0000256" key="2">
    <source>
        <dbReference type="SAM" id="MobiDB-lite"/>
    </source>
</evidence>
<name>A0A420YGP9_9PEZI</name>
<dbReference type="OrthoDB" id="444127at2759"/>
<feature type="region of interest" description="Disordered" evidence="2">
    <location>
        <begin position="1"/>
        <end position="20"/>
    </location>
</feature>
<proteinExistence type="predicted"/>
<evidence type="ECO:0000313" key="4">
    <source>
        <dbReference type="Proteomes" id="UP000275385"/>
    </source>
</evidence>
<dbReference type="GO" id="GO:0044550">
    <property type="term" value="P:secondary metabolite biosynthetic process"/>
    <property type="evidence" value="ECO:0007669"/>
    <property type="project" value="TreeGrafter"/>
</dbReference>
<comment type="caution">
    <text evidence="3">The sequence shown here is derived from an EMBL/GenBank/DDBJ whole genome shotgun (WGS) entry which is preliminary data.</text>
</comment>
<dbReference type="Gene3D" id="3.30.559.10">
    <property type="entry name" value="Chloramphenicol acetyltransferase-like domain"/>
    <property type="match status" value="2"/>
</dbReference>
<reference evidence="3 4" key="1">
    <citation type="submission" date="2018-08" db="EMBL/GenBank/DDBJ databases">
        <title>Draft genome of the lignicolous fungus Coniochaeta pulveracea.</title>
        <authorList>
            <person name="Borstlap C.J."/>
            <person name="De Witt R.N."/>
            <person name="Botha A."/>
            <person name="Volschenk H."/>
        </authorList>
    </citation>
    <scope>NUCLEOTIDE SEQUENCE [LARGE SCALE GENOMIC DNA]</scope>
    <source>
        <strain evidence="3 4">CAB683</strain>
    </source>
</reference>
<dbReference type="GO" id="GO:0016747">
    <property type="term" value="F:acyltransferase activity, transferring groups other than amino-acyl groups"/>
    <property type="evidence" value="ECO:0007669"/>
    <property type="project" value="TreeGrafter"/>
</dbReference>
<dbReference type="InterPro" id="IPR023213">
    <property type="entry name" value="CAT-like_dom_sf"/>
</dbReference>
<evidence type="ECO:0000256" key="1">
    <source>
        <dbReference type="ARBA" id="ARBA00022679"/>
    </source>
</evidence>
<dbReference type="InterPro" id="IPR050317">
    <property type="entry name" value="Plant_Fungal_Acyltransferase"/>
</dbReference>
<gene>
    <name evidence="3" type="ORF">DL546_008652</name>
</gene>
<dbReference type="Pfam" id="PF02458">
    <property type="entry name" value="Transferase"/>
    <property type="match status" value="1"/>
</dbReference>
<accession>A0A420YGP9</accession>
<dbReference type="EMBL" id="QVQW01000011">
    <property type="protein sequence ID" value="RKU47041.1"/>
    <property type="molecule type" value="Genomic_DNA"/>
</dbReference>
<dbReference type="STRING" id="177199.A0A420YGP9"/>
<evidence type="ECO:0008006" key="5">
    <source>
        <dbReference type="Google" id="ProtNLM"/>
    </source>
</evidence>
<dbReference type="PANTHER" id="PTHR31642:SF310">
    <property type="entry name" value="FATTY ALCOHOL:CAFFEOYL-COA ACYLTRANSFERASE"/>
    <property type="match status" value="1"/>
</dbReference>
<protein>
    <recommendedName>
        <fullName evidence="5">Transferase family protein</fullName>
    </recommendedName>
</protein>